<gene>
    <name evidence="2" type="ORF">AXG93_4577s1140</name>
</gene>
<proteinExistence type="predicted"/>
<sequence>MEEEEPSEKGLWSGNLRQFQWTNRQISLDTKEYITSLEELVDRVVKRIVTEPQPVPSPQVSTGTVIMDSDEEPPTEEHKLVGLSAADVQNKQVVPLLRLDKLTADLAKRDQIHVAELAAKAKKLAECEAARSSELEADWNEM</sequence>
<comment type="caution">
    <text evidence="2">The sequence shown here is derived from an EMBL/GenBank/DDBJ whole genome shotgun (WGS) entry which is preliminary data.</text>
</comment>
<dbReference type="AlphaFoldDB" id="A0A176W6J0"/>
<protein>
    <submittedName>
        <fullName evidence="2">Uncharacterized protein</fullName>
    </submittedName>
</protein>
<name>A0A176W6J0_MARPO</name>
<dbReference type="EMBL" id="LVLJ01001770">
    <property type="protein sequence ID" value="OAE28082.1"/>
    <property type="molecule type" value="Genomic_DNA"/>
</dbReference>
<reference evidence="2" key="1">
    <citation type="submission" date="2016-03" db="EMBL/GenBank/DDBJ databases">
        <title>Mechanisms controlling the formation of the plant cell surface in tip-growing cells are functionally conserved among land plants.</title>
        <authorList>
            <person name="Honkanen S."/>
            <person name="Jones V.A."/>
            <person name="Morieri G."/>
            <person name="Champion C."/>
            <person name="Hetherington A.J."/>
            <person name="Kelly S."/>
            <person name="Saint-Marcoux D."/>
            <person name="Proust H."/>
            <person name="Prescott H."/>
            <person name="Dolan L."/>
        </authorList>
    </citation>
    <scope>NUCLEOTIDE SEQUENCE [LARGE SCALE GENOMIC DNA]</scope>
    <source>
        <tissue evidence="2">Whole gametophyte</tissue>
    </source>
</reference>
<evidence type="ECO:0000313" key="2">
    <source>
        <dbReference type="EMBL" id="OAE28082.1"/>
    </source>
</evidence>
<evidence type="ECO:0000313" key="3">
    <source>
        <dbReference type="Proteomes" id="UP000077202"/>
    </source>
</evidence>
<keyword evidence="3" id="KW-1185">Reference proteome</keyword>
<organism evidence="2 3">
    <name type="scientific">Marchantia polymorpha subsp. ruderalis</name>
    <dbReference type="NCBI Taxonomy" id="1480154"/>
    <lineage>
        <taxon>Eukaryota</taxon>
        <taxon>Viridiplantae</taxon>
        <taxon>Streptophyta</taxon>
        <taxon>Embryophyta</taxon>
        <taxon>Marchantiophyta</taxon>
        <taxon>Marchantiopsida</taxon>
        <taxon>Marchantiidae</taxon>
        <taxon>Marchantiales</taxon>
        <taxon>Marchantiaceae</taxon>
        <taxon>Marchantia</taxon>
    </lineage>
</organism>
<evidence type="ECO:0000256" key="1">
    <source>
        <dbReference type="SAM" id="MobiDB-lite"/>
    </source>
</evidence>
<feature type="region of interest" description="Disordered" evidence="1">
    <location>
        <begin position="52"/>
        <end position="73"/>
    </location>
</feature>
<accession>A0A176W6J0</accession>
<dbReference type="Proteomes" id="UP000077202">
    <property type="component" value="Unassembled WGS sequence"/>
</dbReference>